<dbReference type="RefSeq" id="WP_146564169.1">
    <property type="nucleotide sequence ID" value="NZ_SIHJ01000001.1"/>
</dbReference>
<keyword evidence="3 6" id="KW-0326">Glycosidase</keyword>
<evidence type="ECO:0000256" key="5">
    <source>
        <dbReference type="PIRSR" id="PIRSR606710-2"/>
    </source>
</evidence>
<dbReference type="GO" id="GO:0005975">
    <property type="term" value="P:carbohydrate metabolic process"/>
    <property type="evidence" value="ECO:0007669"/>
    <property type="project" value="InterPro"/>
</dbReference>
<feature type="active site" description="Proton donor" evidence="4">
    <location>
        <position position="228"/>
    </location>
</feature>
<keyword evidence="7" id="KW-0732">Signal</keyword>
<comment type="caution">
    <text evidence="9">The sequence shown here is derived from an EMBL/GenBank/DDBJ whole genome shotgun (WGS) entry which is preliminary data.</text>
</comment>
<name>A0A5C5VFM7_9BACT</name>
<dbReference type="Gene3D" id="2.115.10.20">
    <property type="entry name" value="Glycosyl hydrolase domain, family 43"/>
    <property type="match status" value="1"/>
</dbReference>
<organism evidence="9 10">
    <name type="scientific">Posidoniimonas corsicana</name>
    <dbReference type="NCBI Taxonomy" id="1938618"/>
    <lineage>
        <taxon>Bacteria</taxon>
        <taxon>Pseudomonadati</taxon>
        <taxon>Planctomycetota</taxon>
        <taxon>Planctomycetia</taxon>
        <taxon>Pirellulales</taxon>
        <taxon>Lacipirellulaceae</taxon>
        <taxon>Posidoniimonas</taxon>
    </lineage>
</organism>
<evidence type="ECO:0000259" key="8">
    <source>
        <dbReference type="Pfam" id="PF17851"/>
    </source>
</evidence>
<reference evidence="9 10" key="1">
    <citation type="submission" date="2019-02" db="EMBL/GenBank/DDBJ databases">
        <title>Deep-cultivation of Planctomycetes and their phenomic and genomic characterization uncovers novel biology.</title>
        <authorList>
            <person name="Wiegand S."/>
            <person name="Jogler M."/>
            <person name="Boedeker C."/>
            <person name="Pinto D."/>
            <person name="Vollmers J."/>
            <person name="Rivas-Marin E."/>
            <person name="Kohn T."/>
            <person name="Peeters S.H."/>
            <person name="Heuer A."/>
            <person name="Rast P."/>
            <person name="Oberbeckmann S."/>
            <person name="Bunk B."/>
            <person name="Jeske O."/>
            <person name="Meyerdierks A."/>
            <person name="Storesund J.E."/>
            <person name="Kallscheuer N."/>
            <person name="Luecker S."/>
            <person name="Lage O.M."/>
            <person name="Pohl T."/>
            <person name="Merkel B.J."/>
            <person name="Hornburger P."/>
            <person name="Mueller R.-W."/>
            <person name="Bruemmer F."/>
            <person name="Labrenz M."/>
            <person name="Spormann A.M."/>
            <person name="Op Den Camp H."/>
            <person name="Overmann J."/>
            <person name="Amann R."/>
            <person name="Jetten M.S.M."/>
            <person name="Mascher T."/>
            <person name="Medema M.H."/>
            <person name="Devos D.P."/>
            <person name="Kaster A.-K."/>
            <person name="Ovreas L."/>
            <person name="Rohde M."/>
            <person name="Galperin M.Y."/>
            <person name="Jogler C."/>
        </authorList>
    </citation>
    <scope>NUCLEOTIDE SEQUENCE [LARGE SCALE GENOMIC DNA]</scope>
    <source>
        <strain evidence="9 10">KOR34</strain>
    </source>
</reference>
<accession>A0A5C5VFM7</accession>
<protein>
    <submittedName>
        <fullName evidence="9">Beta-xylosidase</fullName>
        <ecNumber evidence="9">3.2.1.37</ecNumber>
    </submittedName>
</protein>
<keyword evidence="10" id="KW-1185">Reference proteome</keyword>
<dbReference type="Proteomes" id="UP000316714">
    <property type="component" value="Unassembled WGS sequence"/>
</dbReference>
<dbReference type="SUPFAM" id="SSF49899">
    <property type="entry name" value="Concanavalin A-like lectins/glucanases"/>
    <property type="match status" value="1"/>
</dbReference>
<dbReference type="Pfam" id="PF04616">
    <property type="entry name" value="Glyco_hydro_43"/>
    <property type="match status" value="1"/>
</dbReference>
<dbReference type="GO" id="GO:0009044">
    <property type="term" value="F:xylan 1,4-beta-xylosidase activity"/>
    <property type="evidence" value="ECO:0007669"/>
    <property type="project" value="UniProtKB-EC"/>
</dbReference>
<dbReference type="InterPro" id="IPR041542">
    <property type="entry name" value="GH43_C2"/>
</dbReference>
<evidence type="ECO:0000256" key="6">
    <source>
        <dbReference type="RuleBase" id="RU361187"/>
    </source>
</evidence>
<evidence type="ECO:0000313" key="10">
    <source>
        <dbReference type="Proteomes" id="UP000316714"/>
    </source>
</evidence>
<feature type="active site" description="Proton acceptor" evidence="4">
    <location>
        <position position="63"/>
    </location>
</feature>
<evidence type="ECO:0000256" key="4">
    <source>
        <dbReference type="PIRSR" id="PIRSR606710-1"/>
    </source>
</evidence>
<gene>
    <name evidence="9" type="primary">xynB_3</name>
    <name evidence="9" type="ORF">KOR34_18280</name>
</gene>
<sequence length="551" mass="60758" precursor="true">MLHLPSVWPYARPVALALLSAALTAAVARPALAQQASPAPPAWDPSPGDGTYRNPVLHSDFSDPDAVRVGDDYYLTSSSFNCVPGLPILHSTDLVHWRLVNHALPKLYDPMFDRPQHGNGVWAPSIRFHDGWYYIYWGDPDLGIYMTRTRDPRGAWEEPRLVKKASGNIDPCPLWDDDGRVYMVQAFAHSRAGINGILSVVELSADGTKAIDKGWVVFDGHREHPTVEGPKFYKRNGYYYIFAPAGGVAEGWQLVLRSRNVRGPYETRTVLAQGDTSVNGPHQGAWVDTPDGRSWFLHFQEVQPYGRLVHLEPMRWVDDWPVIGEDPDGDGVGQPVATHPLPFADSASTVVPQTSDRFDSDSLGLQWQWQGAPRDDWWSLSERPGWLRLAAAARPDGFRNLWDAASPLLQKMPAPRFQATCRLDASALTPGDHCGLIVMGRDYASIDIGASDDGLTVSQRTCRADRGERERESESATLPGGQVELRLQVEDGGVCRFSYRTPGAEWSDLGGPFSAREGKWIGAKFGLYCLAPNGEPSGGTVDVAEVIVRPL</sequence>
<evidence type="ECO:0000256" key="1">
    <source>
        <dbReference type="ARBA" id="ARBA00009865"/>
    </source>
</evidence>
<dbReference type="InterPro" id="IPR013320">
    <property type="entry name" value="ConA-like_dom_sf"/>
</dbReference>
<feature type="site" description="Important for catalytic activity, responsible for pKa modulation of the active site Glu and correct orientation of both the proton donor and substrate" evidence="5">
    <location>
        <position position="170"/>
    </location>
</feature>
<evidence type="ECO:0000256" key="2">
    <source>
        <dbReference type="ARBA" id="ARBA00022801"/>
    </source>
</evidence>
<dbReference type="PANTHER" id="PTHR42812">
    <property type="entry name" value="BETA-XYLOSIDASE"/>
    <property type="match status" value="1"/>
</dbReference>
<dbReference type="PANTHER" id="PTHR42812:SF12">
    <property type="entry name" value="BETA-XYLOSIDASE-RELATED"/>
    <property type="match status" value="1"/>
</dbReference>
<dbReference type="InterPro" id="IPR023296">
    <property type="entry name" value="Glyco_hydro_beta-prop_sf"/>
</dbReference>
<dbReference type="EMBL" id="SIHJ01000001">
    <property type="protein sequence ID" value="TWT36883.1"/>
    <property type="molecule type" value="Genomic_DNA"/>
</dbReference>
<comment type="similarity">
    <text evidence="1 6">Belongs to the glycosyl hydrolase 43 family.</text>
</comment>
<feature type="signal peptide" evidence="7">
    <location>
        <begin position="1"/>
        <end position="33"/>
    </location>
</feature>
<dbReference type="InterPro" id="IPR006710">
    <property type="entry name" value="Glyco_hydro_43"/>
</dbReference>
<evidence type="ECO:0000256" key="7">
    <source>
        <dbReference type="SAM" id="SignalP"/>
    </source>
</evidence>
<proteinExistence type="inferred from homology"/>
<dbReference type="SUPFAM" id="SSF75005">
    <property type="entry name" value="Arabinanase/levansucrase/invertase"/>
    <property type="match status" value="1"/>
</dbReference>
<feature type="chain" id="PRO_5023147404" evidence="7">
    <location>
        <begin position="34"/>
        <end position="551"/>
    </location>
</feature>
<dbReference type="CDD" id="cd09001">
    <property type="entry name" value="GH43_FsAxh1-like"/>
    <property type="match status" value="1"/>
</dbReference>
<dbReference type="OrthoDB" id="9762066at2"/>
<keyword evidence="2 6" id="KW-0378">Hydrolase</keyword>
<dbReference type="Pfam" id="PF17851">
    <property type="entry name" value="GH43_C2"/>
    <property type="match status" value="1"/>
</dbReference>
<dbReference type="AlphaFoldDB" id="A0A5C5VFM7"/>
<evidence type="ECO:0000313" key="9">
    <source>
        <dbReference type="EMBL" id="TWT36883.1"/>
    </source>
</evidence>
<dbReference type="InterPro" id="IPR051795">
    <property type="entry name" value="Glycosyl_Hydrlase_43"/>
</dbReference>
<dbReference type="EC" id="3.2.1.37" evidence="9"/>
<evidence type="ECO:0000256" key="3">
    <source>
        <dbReference type="ARBA" id="ARBA00023295"/>
    </source>
</evidence>
<dbReference type="Gene3D" id="2.60.120.200">
    <property type="match status" value="1"/>
</dbReference>
<feature type="domain" description="Beta-xylosidase C-terminal Concanavalin A-like" evidence="8">
    <location>
        <begin position="355"/>
        <end position="544"/>
    </location>
</feature>